<dbReference type="Pfam" id="PF12087">
    <property type="entry name" value="DUF3564"/>
    <property type="match status" value="1"/>
</dbReference>
<dbReference type="InterPro" id="IPR021947">
    <property type="entry name" value="DUF3564"/>
</dbReference>
<sequence length="59" mass="6829">MHLSRHQEISCASGIATLSREVPHSQIDWHWHLQEVDRTRIHATNALFAGRLSRAHHLL</sequence>
<dbReference type="EMBL" id="CP038149">
    <property type="protein sequence ID" value="QBR00679.1"/>
    <property type="molecule type" value="Genomic_DNA"/>
</dbReference>
<proteinExistence type="predicted"/>
<organism evidence="1 2">
    <name type="scientific">Paraburkholderia pallida</name>
    <dbReference type="NCBI Taxonomy" id="2547399"/>
    <lineage>
        <taxon>Bacteria</taxon>
        <taxon>Pseudomonadati</taxon>
        <taxon>Pseudomonadota</taxon>
        <taxon>Betaproteobacteria</taxon>
        <taxon>Burkholderiales</taxon>
        <taxon>Burkholderiaceae</taxon>
        <taxon>Paraburkholderia</taxon>
    </lineage>
</organism>
<evidence type="ECO:0000313" key="2">
    <source>
        <dbReference type="Proteomes" id="UP000295727"/>
    </source>
</evidence>
<protein>
    <submittedName>
        <fullName evidence="1">Uncharacterized protein</fullName>
    </submittedName>
</protein>
<keyword evidence="2" id="KW-1185">Reference proteome</keyword>
<reference evidence="1 2" key="1">
    <citation type="submission" date="2019-03" db="EMBL/GenBank/DDBJ databases">
        <title>Paraburkholderia sp. 7MH5, isolated from subtropical forest soil.</title>
        <authorList>
            <person name="Gao Z.-H."/>
            <person name="Qiu L.-H."/>
        </authorList>
    </citation>
    <scope>NUCLEOTIDE SEQUENCE [LARGE SCALE GENOMIC DNA]</scope>
    <source>
        <strain evidence="1 2">7MH5</strain>
    </source>
</reference>
<dbReference type="AlphaFoldDB" id="A0A4P7CWU2"/>
<dbReference type="Proteomes" id="UP000295727">
    <property type="component" value="Chromosome 2"/>
</dbReference>
<gene>
    <name evidence="1" type="ORF">E1956_17835</name>
</gene>
<accession>A0A4P7CWU2</accession>
<evidence type="ECO:0000313" key="1">
    <source>
        <dbReference type="EMBL" id="QBR00679.1"/>
    </source>
</evidence>
<dbReference type="KEGG" id="ppai:E1956_17835"/>
<name>A0A4P7CWU2_9BURK</name>